<name>A0A0A2KRX5_PENIT</name>
<organism evidence="1 2">
    <name type="scientific">Penicillium italicum</name>
    <name type="common">Blue mold</name>
    <dbReference type="NCBI Taxonomy" id="40296"/>
    <lineage>
        <taxon>Eukaryota</taxon>
        <taxon>Fungi</taxon>
        <taxon>Dikarya</taxon>
        <taxon>Ascomycota</taxon>
        <taxon>Pezizomycotina</taxon>
        <taxon>Eurotiomycetes</taxon>
        <taxon>Eurotiomycetidae</taxon>
        <taxon>Eurotiales</taxon>
        <taxon>Aspergillaceae</taxon>
        <taxon>Penicillium</taxon>
    </lineage>
</organism>
<sequence length="61" mass="7067">MPSAARQILENEREAWEALGILNRPDDQACVLEIVEQVYAPIHNIHFRWTSPQHILSTCRV</sequence>
<protein>
    <submittedName>
        <fullName evidence="1">Uncharacterized protein</fullName>
    </submittedName>
</protein>
<reference evidence="1 2" key="1">
    <citation type="journal article" date="2015" name="Mol. Plant Microbe Interact.">
        <title>Genome, transcriptome, and functional analyses of Penicillium expansum provide new insights into secondary metabolism and pathogenicity.</title>
        <authorList>
            <person name="Ballester A.R."/>
            <person name="Marcet-Houben M."/>
            <person name="Levin E."/>
            <person name="Sela N."/>
            <person name="Selma-Lazaro C."/>
            <person name="Carmona L."/>
            <person name="Wisniewski M."/>
            <person name="Droby S."/>
            <person name="Gonzalez-Candelas L."/>
            <person name="Gabaldon T."/>
        </authorList>
    </citation>
    <scope>NUCLEOTIDE SEQUENCE [LARGE SCALE GENOMIC DNA]</scope>
    <source>
        <strain evidence="1 2">PHI-1</strain>
    </source>
</reference>
<comment type="caution">
    <text evidence="1">The sequence shown here is derived from an EMBL/GenBank/DDBJ whole genome shotgun (WGS) entry which is preliminary data.</text>
</comment>
<evidence type="ECO:0000313" key="2">
    <source>
        <dbReference type="Proteomes" id="UP000030104"/>
    </source>
</evidence>
<proteinExistence type="predicted"/>
<accession>A0A0A2KRX5</accession>
<gene>
    <name evidence="1" type="ORF">PITC_045230</name>
</gene>
<evidence type="ECO:0000313" key="1">
    <source>
        <dbReference type="EMBL" id="KGO69663.1"/>
    </source>
</evidence>
<dbReference type="Proteomes" id="UP000030104">
    <property type="component" value="Unassembled WGS sequence"/>
</dbReference>
<dbReference type="AlphaFoldDB" id="A0A0A2KRX5"/>
<dbReference type="HOGENOM" id="CLU_2923359_0_0_1"/>
<keyword evidence="2" id="KW-1185">Reference proteome</keyword>
<dbReference type="OrthoDB" id="4286303at2759"/>
<dbReference type="EMBL" id="JQGA01001127">
    <property type="protein sequence ID" value="KGO69663.1"/>
    <property type="molecule type" value="Genomic_DNA"/>
</dbReference>